<reference evidence="7 8" key="1">
    <citation type="journal article" date="2014" name="Genome Biol. Evol.">
        <title>The secreted proteins of Achlya hypogyna and Thraustotheca clavata identify the ancestral oomycete secretome and reveal gene acquisitions by horizontal gene transfer.</title>
        <authorList>
            <person name="Misner I."/>
            <person name="Blouin N."/>
            <person name="Leonard G."/>
            <person name="Richards T.A."/>
            <person name="Lane C.E."/>
        </authorList>
    </citation>
    <scope>NUCLEOTIDE SEQUENCE [LARGE SCALE GENOMIC DNA]</scope>
    <source>
        <strain evidence="7 8">ATCC 48635</strain>
    </source>
</reference>
<feature type="transmembrane region" description="Helical" evidence="6">
    <location>
        <begin position="120"/>
        <end position="140"/>
    </location>
</feature>
<evidence type="ECO:0000256" key="2">
    <source>
        <dbReference type="ARBA" id="ARBA00010350"/>
    </source>
</evidence>
<dbReference type="PANTHER" id="PTHR23291:SF32">
    <property type="entry name" value="BAX INHIBITOR 1"/>
    <property type="match status" value="1"/>
</dbReference>
<dbReference type="InterPro" id="IPR006214">
    <property type="entry name" value="Bax_inhibitor_1-related"/>
</dbReference>
<evidence type="ECO:0000313" key="8">
    <source>
        <dbReference type="Proteomes" id="UP000243579"/>
    </source>
</evidence>
<accession>A0A1V9Z2P6</accession>
<keyword evidence="4 6" id="KW-1133">Transmembrane helix</keyword>
<keyword evidence="8" id="KW-1185">Reference proteome</keyword>
<evidence type="ECO:0000256" key="4">
    <source>
        <dbReference type="ARBA" id="ARBA00022989"/>
    </source>
</evidence>
<keyword evidence="3 6" id="KW-0812">Transmembrane</keyword>
<evidence type="ECO:0000256" key="3">
    <source>
        <dbReference type="ARBA" id="ARBA00022692"/>
    </source>
</evidence>
<sequence length="244" mass="26402">MQSKGLEKTAAVPGLSLGFDLTALLKSNDIDSRVQRHLVRVYSTLAVAVFAASVGVLLDISISVAGYTTAALVLGLLVALFALPKKNVGQRFTVLLSLAVCWGVNLGGLVHYALATDPEVVGVAFVGTTVIFGCFTLSALVERRRMYLYMGAFFSSAILCLLLVGLVNIFVQSAAIYSLELYGGLLIFCFYVLFDTQLIVEKASLGDDDFVAHAFELFLDFVNLFVRILTILLRKREGRDDSAA</sequence>
<feature type="transmembrane region" description="Helical" evidence="6">
    <location>
        <begin position="64"/>
        <end position="83"/>
    </location>
</feature>
<organism evidence="7 8">
    <name type="scientific">Achlya hypogyna</name>
    <name type="common">Oomycete</name>
    <name type="synonym">Protoachlya hypogyna</name>
    <dbReference type="NCBI Taxonomy" id="1202772"/>
    <lineage>
        <taxon>Eukaryota</taxon>
        <taxon>Sar</taxon>
        <taxon>Stramenopiles</taxon>
        <taxon>Oomycota</taxon>
        <taxon>Saprolegniomycetes</taxon>
        <taxon>Saprolegniales</taxon>
        <taxon>Achlyaceae</taxon>
        <taxon>Achlya</taxon>
    </lineage>
</organism>
<comment type="similarity">
    <text evidence="2 6">Belongs to the BI1 family.</text>
</comment>
<gene>
    <name evidence="7" type="ORF">ACHHYP_04098</name>
</gene>
<feature type="transmembrane region" description="Helical" evidence="6">
    <location>
        <begin position="95"/>
        <end position="114"/>
    </location>
</feature>
<name>A0A1V9Z2P6_ACHHY</name>
<dbReference type="EMBL" id="JNBR01000481">
    <property type="protein sequence ID" value="OQR92080.1"/>
    <property type="molecule type" value="Genomic_DNA"/>
</dbReference>
<evidence type="ECO:0000313" key="7">
    <source>
        <dbReference type="EMBL" id="OQR92080.1"/>
    </source>
</evidence>
<evidence type="ECO:0008006" key="9">
    <source>
        <dbReference type="Google" id="ProtNLM"/>
    </source>
</evidence>
<dbReference type="GO" id="GO:0016020">
    <property type="term" value="C:membrane"/>
    <property type="evidence" value="ECO:0007669"/>
    <property type="project" value="UniProtKB-SubCell"/>
</dbReference>
<dbReference type="OrthoDB" id="1277691at2759"/>
<proteinExistence type="inferred from homology"/>
<feature type="transmembrane region" description="Helical" evidence="6">
    <location>
        <begin position="39"/>
        <end position="58"/>
    </location>
</feature>
<evidence type="ECO:0000256" key="6">
    <source>
        <dbReference type="RuleBase" id="RU004379"/>
    </source>
</evidence>
<keyword evidence="5 6" id="KW-0472">Membrane</keyword>
<dbReference type="AlphaFoldDB" id="A0A1V9Z2P6"/>
<evidence type="ECO:0000256" key="1">
    <source>
        <dbReference type="ARBA" id="ARBA00004141"/>
    </source>
</evidence>
<comment type="caution">
    <text evidence="7">The sequence shown here is derived from an EMBL/GenBank/DDBJ whole genome shotgun (WGS) entry which is preliminary data.</text>
</comment>
<feature type="transmembrane region" description="Helical" evidence="6">
    <location>
        <begin position="147"/>
        <end position="170"/>
    </location>
</feature>
<comment type="subcellular location">
    <subcellularLocation>
        <location evidence="1">Membrane</location>
        <topology evidence="1">Multi-pass membrane protein</topology>
    </subcellularLocation>
</comment>
<feature type="transmembrane region" description="Helical" evidence="6">
    <location>
        <begin position="176"/>
        <end position="194"/>
    </location>
</feature>
<dbReference type="STRING" id="1202772.A0A1V9Z2P6"/>
<dbReference type="PANTHER" id="PTHR23291">
    <property type="entry name" value="BAX INHIBITOR-RELATED"/>
    <property type="match status" value="1"/>
</dbReference>
<dbReference type="Proteomes" id="UP000243579">
    <property type="component" value="Unassembled WGS sequence"/>
</dbReference>
<evidence type="ECO:0000256" key="5">
    <source>
        <dbReference type="ARBA" id="ARBA00023136"/>
    </source>
</evidence>
<dbReference type="Pfam" id="PF01027">
    <property type="entry name" value="Bax1-I"/>
    <property type="match status" value="1"/>
</dbReference>
<protein>
    <recommendedName>
        <fullName evidence="9">Bax inhibitor 1</fullName>
    </recommendedName>
</protein>